<dbReference type="GO" id="GO:0005829">
    <property type="term" value="C:cytosol"/>
    <property type="evidence" value="ECO:0007669"/>
    <property type="project" value="TreeGrafter"/>
</dbReference>
<dbReference type="PANTHER" id="PTHR30239">
    <property type="entry name" value="ACETOLACTATE SYNTHASE SMALL SUBUNIT"/>
    <property type="match status" value="1"/>
</dbReference>
<dbReference type="Gene3D" id="3.30.70.260">
    <property type="match status" value="1"/>
</dbReference>
<feature type="domain" description="ACT" evidence="9">
    <location>
        <begin position="5"/>
        <end position="79"/>
    </location>
</feature>
<dbReference type="SUPFAM" id="SSF55021">
    <property type="entry name" value="ACT-like"/>
    <property type="match status" value="2"/>
</dbReference>
<evidence type="ECO:0000259" key="9">
    <source>
        <dbReference type="PROSITE" id="PS51671"/>
    </source>
</evidence>
<dbReference type="FunFam" id="3.30.70.1150:FF:000001">
    <property type="entry name" value="Acetolactate synthase small subunit"/>
    <property type="match status" value="1"/>
</dbReference>
<dbReference type="Gene3D" id="3.30.70.1150">
    <property type="entry name" value="ACT-like. Chain A, domain 2"/>
    <property type="match status" value="1"/>
</dbReference>
<dbReference type="InterPro" id="IPR019455">
    <property type="entry name" value="Acetolactate_synth_ssu_C"/>
</dbReference>
<dbReference type="UniPathway" id="UPA00049">
    <property type="reaction ID" value="UER00059"/>
</dbReference>
<dbReference type="InterPro" id="IPR002912">
    <property type="entry name" value="ACT_dom"/>
</dbReference>
<comment type="function">
    <text evidence="8">Catalyzes the conversion of 2 pyruvate molecules into acetolactate in the first common step of the biosynthetic pathway of the branched-amino acids such as leucine, isoleucine, and valine.</text>
</comment>
<dbReference type="GO" id="GO:0003984">
    <property type="term" value="F:acetolactate synthase activity"/>
    <property type="evidence" value="ECO:0007669"/>
    <property type="project" value="UniProtKB-UniRule"/>
</dbReference>
<dbReference type="NCBIfam" id="NF008864">
    <property type="entry name" value="PRK11895.1"/>
    <property type="match status" value="1"/>
</dbReference>
<dbReference type="InterPro" id="IPR054480">
    <property type="entry name" value="AHAS_small-like_ACT"/>
</dbReference>
<dbReference type="InterPro" id="IPR039557">
    <property type="entry name" value="AHAS_ACT"/>
</dbReference>
<dbReference type="UniPathway" id="UPA00047">
    <property type="reaction ID" value="UER00055"/>
</dbReference>
<dbReference type="CDD" id="cd04878">
    <property type="entry name" value="ACT_AHAS"/>
    <property type="match status" value="1"/>
</dbReference>
<accession>A0A8J3EUM7</accession>
<dbReference type="GO" id="GO:0009099">
    <property type="term" value="P:L-valine biosynthetic process"/>
    <property type="evidence" value="ECO:0007669"/>
    <property type="project" value="UniProtKB-UniRule"/>
</dbReference>
<keyword evidence="11" id="KW-1185">Reference proteome</keyword>
<dbReference type="OrthoDB" id="9787365at2"/>
<comment type="subunit">
    <text evidence="4 8">Dimer of large and small chains.</text>
</comment>
<evidence type="ECO:0000256" key="8">
    <source>
        <dbReference type="RuleBase" id="RU368092"/>
    </source>
</evidence>
<evidence type="ECO:0000256" key="5">
    <source>
        <dbReference type="ARBA" id="ARBA00022605"/>
    </source>
</evidence>
<dbReference type="RefSeq" id="WP_130650629.1">
    <property type="nucleotide sequence ID" value="NZ_BMHA01000006.1"/>
</dbReference>
<keyword evidence="5 8" id="KW-0028">Amino-acid biosynthesis</keyword>
<comment type="catalytic activity">
    <reaction evidence="7 8">
        <text>2 pyruvate + H(+) = (2S)-2-acetolactate + CO2</text>
        <dbReference type="Rhea" id="RHEA:25249"/>
        <dbReference type="ChEBI" id="CHEBI:15361"/>
        <dbReference type="ChEBI" id="CHEBI:15378"/>
        <dbReference type="ChEBI" id="CHEBI:16526"/>
        <dbReference type="ChEBI" id="CHEBI:58476"/>
        <dbReference type="EC" id="2.2.1.6"/>
    </reaction>
</comment>
<dbReference type="Pfam" id="PF22629">
    <property type="entry name" value="ACT_AHAS_ss"/>
    <property type="match status" value="1"/>
</dbReference>
<dbReference type="Proteomes" id="UP000650511">
    <property type="component" value="Unassembled WGS sequence"/>
</dbReference>
<evidence type="ECO:0000256" key="3">
    <source>
        <dbReference type="ARBA" id="ARBA00006341"/>
    </source>
</evidence>
<evidence type="ECO:0000256" key="4">
    <source>
        <dbReference type="ARBA" id="ARBA00011744"/>
    </source>
</evidence>
<dbReference type="GO" id="GO:0009097">
    <property type="term" value="P:isoleucine biosynthetic process"/>
    <property type="evidence" value="ECO:0007669"/>
    <property type="project" value="UniProtKB-UniRule"/>
</dbReference>
<comment type="pathway">
    <text evidence="1 8">Amino-acid biosynthesis; L-isoleucine biosynthesis; L-isoleucine from 2-oxobutanoate: step 1/4.</text>
</comment>
<comment type="caution">
    <text evidence="10">The sequence shown here is derived from an EMBL/GenBank/DDBJ whole genome shotgun (WGS) entry which is preliminary data.</text>
</comment>
<evidence type="ECO:0000313" key="11">
    <source>
        <dbReference type="Proteomes" id="UP000650511"/>
    </source>
</evidence>
<evidence type="ECO:0000256" key="6">
    <source>
        <dbReference type="ARBA" id="ARBA00023304"/>
    </source>
</evidence>
<dbReference type="PROSITE" id="PS51671">
    <property type="entry name" value="ACT"/>
    <property type="match status" value="1"/>
</dbReference>
<proteinExistence type="inferred from homology"/>
<dbReference type="FunFam" id="3.30.70.260:FF:000001">
    <property type="entry name" value="Acetolactate synthase, small subunit"/>
    <property type="match status" value="1"/>
</dbReference>
<comment type="similarity">
    <text evidence="3 8">Belongs to the acetolactate synthase small subunit family.</text>
</comment>
<dbReference type="InterPro" id="IPR027271">
    <property type="entry name" value="Acetolactate_synth/TF_NikR_C"/>
</dbReference>
<dbReference type="PANTHER" id="PTHR30239:SF0">
    <property type="entry name" value="ACETOLACTATE SYNTHASE SMALL SUBUNIT 1, CHLOROPLASTIC"/>
    <property type="match status" value="1"/>
</dbReference>
<dbReference type="GO" id="GO:1990610">
    <property type="term" value="F:acetolactate synthase regulator activity"/>
    <property type="evidence" value="ECO:0007669"/>
    <property type="project" value="UniProtKB-UniRule"/>
</dbReference>
<keyword evidence="6 8" id="KW-0100">Branched-chain amino acid biosynthesis</keyword>
<dbReference type="InterPro" id="IPR004789">
    <property type="entry name" value="Acetalactate_synth_ssu"/>
</dbReference>
<evidence type="ECO:0000256" key="7">
    <source>
        <dbReference type="ARBA" id="ARBA00048670"/>
    </source>
</evidence>
<organism evidence="10 11">
    <name type="scientific">Egicoccus halophilus</name>
    <dbReference type="NCBI Taxonomy" id="1670830"/>
    <lineage>
        <taxon>Bacteria</taxon>
        <taxon>Bacillati</taxon>
        <taxon>Actinomycetota</taxon>
        <taxon>Nitriliruptoria</taxon>
        <taxon>Egicoccales</taxon>
        <taxon>Egicoccaceae</taxon>
        <taxon>Egicoccus</taxon>
    </lineage>
</organism>
<evidence type="ECO:0000256" key="2">
    <source>
        <dbReference type="ARBA" id="ARBA00005025"/>
    </source>
</evidence>
<dbReference type="NCBIfam" id="TIGR00119">
    <property type="entry name" value="acolac_sm"/>
    <property type="match status" value="1"/>
</dbReference>
<gene>
    <name evidence="10" type="primary">ilvH</name>
    <name evidence="10" type="ORF">GCM10011354_17970</name>
</gene>
<evidence type="ECO:0000256" key="1">
    <source>
        <dbReference type="ARBA" id="ARBA00004974"/>
    </source>
</evidence>
<reference evidence="10" key="2">
    <citation type="submission" date="2020-09" db="EMBL/GenBank/DDBJ databases">
        <authorList>
            <person name="Sun Q."/>
            <person name="Zhou Y."/>
        </authorList>
    </citation>
    <scope>NUCLEOTIDE SEQUENCE</scope>
    <source>
        <strain evidence="10">CGMCC 1.14988</strain>
    </source>
</reference>
<dbReference type="AlphaFoldDB" id="A0A8J3EUM7"/>
<sequence>MDRHTLSVLVENKPGVLTRIAGMFARRNYNIHSLAVGPTDDPRVSRLTLVVGTEAVQLEQIVKQLNKLVHVLKIVELDAGESVQRELQLVKVAADAATRSQIIELADVFRAKIVDVDHDSITIEAAGNPGKLEAMIELLEPYGIREMVRSGTIALARGTKSITDGAKLRMQRVV</sequence>
<keyword evidence="8" id="KW-0808">Transferase</keyword>
<dbReference type="Pfam" id="PF10369">
    <property type="entry name" value="ALS_ss_C"/>
    <property type="match status" value="1"/>
</dbReference>
<protein>
    <recommendedName>
        <fullName evidence="8">Acetolactate synthase small subunit</fullName>
        <shortName evidence="8">AHAS</shortName>
        <shortName evidence="8">ALS</shortName>
        <ecNumber evidence="8">2.2.1.6</ecNumber>
    </recommendedName>
    <alternativeName>
        <fullName evidence="8">Acetohydroxy-acid synthase small subunit</fullName>
    </alternativeName>
</protein>
<comment type="pathway">
    <text evidence="2 8">Amino-acid biosynthesis; L-valine biosynthesis; L-valine from pyruvate: step 1/4.</text>
</comment>
<name>A0A8J3EUM7_9ACTN</name>
<dbReference type="EMBL" id="BMHA01000006">
    <property type="protein sequence ID" value="GGI06214.1"/>
    <property type="molecule type" value="Genomic_DNA"/>
</dbReference>
<dbReference type="InterPro" id="IPR045865">
    <property type="entry name" value="ACT-like_dom_sf"/>
</dbReference>
<dbReference type="EC" id="2.2.1.6" evidence="8"/>
<reference evidence="10" key="1">
    <citation type="journal article" date="2014" name="Int. J. Syst. Evol. Microbiol.">
        <title>Complete genome sequence of Corynebacterium casei LMG S-19264T (=DSM 44701T), isolated from a smear-ripened cheese.</title>
        <authorList>
            <consortium name="US DOE Joint Genome Institute (JGI-PGF)"/>
            <person name="Walter F."/>
            <person name="Albersmeier A."/>
            <person name="Kalinowski J."/>
            <person name="Ruckert C."/>
        </authorList>
    </citation>
    <scope>NUCLEOTIDE SEQUENCE</scope>
    <source>
        <strain evidence="10">CGMCC 1.14988</strain>
    </source>
</reference>
<evidence type="ECO:0000313" key="10">
    <source>
        <dbReference type="EMBL" id="GGI06214.1"/>
    </source>
</evidence>